<dbReference type="Proteomes" id="UP000193642">
    <property type="component" value="Unassembled WGS sequence"/>
</dbReference>
<sequence>MVIINLDYRLHTRPTIDVKAVKLTQIINFGLQGFMCSSEQETLTTQIPVATRSQTKLNIESKNVFTF</sequence>
<protein>
    <submittedName>
        <fullName evidence="1">Uncharacterized protein</fullName>
    </submittedName>
</protein>
<keyword evidence="2" id="KW-1185">Reference proteome</keyword>
<comment type="caution">
    <text evidence="1">The sequence shown here is derived from an EMBL/GenBank/DDBJ whole genome shotgun (WGS) entry which is preliminary data.</text>
</comment>
<accession>A0A1Y2C536</accession>
<gene>
    <name evidence="1" type="ORF">BCR33DRAFT_718362</name>
</gene>
<name>A0A1Y2C536_9FUNG</name>
<proteinExistence type="predicted"/>
<organism evidence="1 2">
    <name type="scientific">Rhizoclosmatium globosum</name>
    <dbReference type="NCBI Taxonomy" id="329046"/>
    <lineage>
        <taxon>Eukaryota</taxon>
        <taxon>Fungi</taxon>
        <taxon>Fungi incertae sedis</taxon>
        <taxon>Chytridiomycota</taxon>
        <taxon>Chytridiomycota incertae sedis</taxon>
        <taxon>Chytridiomycetes</taxon>
        <taxon>Chytridiales</taxon>
        <taxon>Chytriomycetaceae</taxon>
        <taxon>Rhizoclosmatium</taxon>
    </lineage>
</organism>
<dbReference type="EMBL" id="MCGO01000029">
    <property type="protein sequence ID" value="ORY42160.1"/>
    <property type="molecule type" value="Genomic_DNA"/>
</dbReference>
<evidence type="ECO:0000313" key="2">
    <source>
        <dbReference type="Proteomes" id="UP000193642"/>
    </source>
</evidence>
<dbReference type="AlphaFoldDB" id="A0A1Y2C536"/>
<reference evidence="1 2" key="1">
    <citation type="submission" date="2016-07" db="EMBL/GenBank/DDBJ databases">
        <title>Pervasive Adenine N6-methylation of Active Genes in Fungi.</title>
        <authorList>
            <consortium name="DOE Joint Genome Institute"/>
            <person name="Mondo S.J."/>
            <person name="Dannebaum R.O."/>
            <person name="Kuo R.C."/>
            <person name="Labutti K."/>
            <person name="Haridas S."/>
            <person name="Kuo A."/>
            <person name="Salamov A."/>
            <person name="Ahrendt S.R."/>
            <person name="Lipzen A."/>
            <person name="Sullivan W."/>
            <person name="Andreopoulos W.B."/>
            <person name="Clum A."/>
            <person name="Lindquist E."/>
            <person name="Daum C."/>
            <person name="Ramamoorthy G.K."/>
            <person name="Gryganskyi A."/>
            <person name="Culley D."/>
            <person name="Magnuson J.K."/>
            <person name="James T.Y."/>
            <person name="O'Malley M.A."/>
            <person name="Stajich J.E."/>
            <person name="Spatafora J.W."/>
            <person name="Visel A."/>
            <person name="Grigoriev I.V."/>
        </authorList>
    </citation>
    <scope>NUCLEOTIDE SEQUENCE [LARGE SCALE GENOMIC DNA]</scope>
    <source>
        <strain evidence="1 2">JEL800</strain>
    </source>
</reference>
<evidence type="ECO:0000313" key="1">
    <source>
        <dbReference type="EMBL" id="ORY42160.1"/>
    </source>
</evidence>